<feature type="compositionally biased region" description="Low complexity" evidence="6">
    <location>
        <begin position="1161"/>
        <end position="1186"/>
    </location>
</feature>
<protein>
    <recommendedName>
        <fullName evidence="8">LamG-like jellyroll fold domain-containing protein</fullName>
    </recommendedName>
</protein>
<feature type="signal peptide" evidence="7">
    <location>
        <begin position="1"/>
        <end position="30"/>
    </location>
</feature>
<dbReference type="SUPFAM" id="SSF49899">
    <property type="entry name" value="Concanavalin A-like lectins/glucanases"/>
    <property type="match status" value="1"/>
</dbReference>
<keyword evidence="2" id="KW-0479">Metal-binding</keyword>
<evidence type="ECO:0000256" key="4">
    <source>
        <dbReference type="ARBA" id="ARBA00022837"/>
    </source>
</evidence>
<dbReference type="Proteomes" id="UP000249890">
    <property type="component" value="Chromosome"/>
</dbReference>
<organism evidence="9 10">
    <name type="scientific">Paenibacillus donghaensis</name>
    <dbReference type="NCBI Taxonomy" id="414771"/>
    <lineage>
        <taxon>Bacteria</taxon>
        <taxon>Bacillati</taxon>
        <taxon>Bacillota</taxon>
        <taxon>Bacilli</taxon>
        <taxon>Bacillales</taxon>
        <taxon>Paenibacillaceae</taxon>
        <taxon>Paenibacillus</taxon>
    </lineage>
</organism>
<dbReference type="Pfam" id="PF13385">
    <property type="entry name" value="Laminin_G_3"/>
    <property type="match status" value="1"/>
</dbReference>
<accession>A0A2Z2K7I5</accession>
<dbReference type="KEGG" id="pdh:B9T62_17505"/>
<proteinExistence type="predicted"/>
<dbReference type="GO" id="GO:0046872">
    <property type="term" value="F:metal ion binding"/>
    <property type="evidence" value="ECO:0007669"/>
    <property type="project" value="UniProtKB-KW"/>
</dbReference>
<feature type="chain" id="PRO_5038337656" description="LamG-like jellyroll fold domain-containing protein" evidence="7">
    <location>
        <begin position="31"/>
        <end position="1186"/>
    </location>
</feature>
<dbReference type="InterPro" id="IPR051360">
    <property type="entry name" value="Neuronal_Pentraxin_Related"/>
</dbReference>
<keyword evidence="10" id="KW-1185">Reference proteome</keyword>
<keyword evidence="5" id="KW-1015">Disulfide bond</keyword>
<feature type="region of interest" description="Disordered" evidence="6">
    <location>
        <begin position="921"/>
        <end position="941"/>
    </location>
</feature>
<evidence type="ECO:0000256" key="6">
    <source>
        <dbReference type="SAM" id="MobiDB-lite"/>
    </source>
</evidence>
<dbReference type="InterPro" id="IPR043750">
    <property type="entry name" value="DUF5695"/>
</dbReference>
<dbReference type="AlphaFoldDB" id="A0A2Z2K7I5"/>
<dbReference type="OrthoDB" id="9761789at2"/>
<evidence type="ECO:0000256" key="3">
    <source>
        <dbReference type="ARBA" id="ARBA00022729"/>
    </source>
</evidence>
<evidence type="ECO:0000259" key="8">
    <source>
        <dbReference type="SMART" id="SM00560"/>
    </source>
</evidence>
<sequence>MSRNIQVFFKKRTLLSTAFIATALSFLWFAQPVSAYTLSNSTFNISTGTHGDISSLKLTGDNFPTNYVMNSSNAPNQNTSDHQWLGELMFTYRLNNGAWTKAWTSKSADARTQSQSGNTVNITYQNSANSEGIRNFRVNESYSLVSDYLHWNIQLTNTSNQTLEIGDLGLPLPFNEFWTGGSDEQIYETRVVTQSFIGNNSSYVTAQRPSGIGPSLLLMPDASTGAGFEYMDNWRIQDHPGSKWAGDQGGWVEGLSVYYIHSNVIKSTGRGYLPSTSLTLAPGASKTYAFKFFKAPTEQSIQDKLYAEGLVDVAVVPGMIVPTDQTAKFDLRTTKTITSVTAQYPGETTLTSLGSSAGNHNLYSLRMNRMGPNNITVNYGNNEKTVLQFYAIEPVAASLQRHATFMVDKQQWNVPGDIRDKVFDDWMMQSNSKRNNFAGYWGWGDDWGYTHGQFLAEKNVQNPVATEVTAVDKYLETAIWGNLMADHHTDYLVPDFLMAPPNTTPTYRGYAYPHIYNTYFSMYKISKLYPGLVTYSQPSSTYLLRAYNIMKALYDGPVAYNWNTGLMGEVTTPEIIKALQDEGFTTQANDIIAKMNTKYNNFANTTYPYGSEYNYDNTGEEAVYMLAKMKNNTTIKNKINTKTRAVRGKMPVWYYHSDPVTINGEPWWQFQYTASLAGTAMDDWVRNHSTSPEYEQRLTYAAKLANLSAINSGQISSDPADIGAVSWTYQAMKGNNGALGLDNGPLFNGWRGMSGEADLGLFGAIKLLSSDVAVDPIFGVYGYGCEVTDNGTSYVVTPKDGVFQRLNLITEKWGMELGRDRYTSATVAKAKNSASFTLTNATPGTAHSTKVTFSGMAPGTYNVTVNNAASGSFTAVSGQPATASLNIGTAASYEIKVQQGTVIPSPSIIVKYNMNQSSGVTVSDSSGSNNHATLTGTTSWGSGRSGANNALNLSGTSAYASLPSGVVSQLNDFTVSAWVKITANSDWSRIFDFGTGTDSYMFLAPQSGEGGGMRFAITSEGNGSEQQLTSSSPLATGQWKHVAVTLSGTTGRLYVDGVQVAVNTGMTLKPSSLGSTSQNYIGKSQFDDPNLNGAVDDFNIYSRALSASEITALFGGTQPSGISSEEDSLIQPEASEKPLEELEGQQPTDKDEPVVPEDESASGSETPESAETPEAPEAPEVPVANP</sequence>
<dbReference type="PANTHER" id="PTHR19277">
    <property type="entry name" value="PENTRAXIN"/>
    <property type="match status" value="1"/>
</dbReference>
<dbReference type="PANTHER" id="PTHR19277:SF125">
    <property type="entry name" value="B6"/>
    <property type="match status" value="1"/>
</dbReference>
<keyword evidence="4" id="KW-0106">Calcium</keyword>
<evidence type="ECO:0000313" key="10">
    <source>
        <dbReference type="Proteomes" id="UP000249890"/>
    </source>
</evidence>
<reference evidence="9 10" key="1">
    <citation type="submission" date="2017-06" db="EMBL/GenBank/DDBJ databases">
        <title>Complete genome sequence of Paenibacillus donghaensis KCTC 13049T isolated from East Sea sediment, South Korea.</title>
        <authorList>
            <person name="Jung B.K."/>
            <person name="Hong S.-J."/>
            <person name="Shin J.-H."/>
        </authorList>
    </citation>
    <scope>NUCLEOTIDE SEQUENCE [LARGE SCALE GENOMIC DNA]</scope>
    <source>
        <strain evidence="9 10">KCTC 13049</strain>
    </source>
</reference>
<dbReference type="RefSeq" id="WP_087916425.1">
    <property type="nucleotide sequence ID" value="NZ_CP021780.1"/>
</dbReference>
<dbReference type="SMART" id="SM00560">
    <property type="entry name" value="LamGL"/>
    <property type="match status" value="1"/>
</dbReference>
<comment type="cofactor">
    <cofactor evidence="1">
        <name>Ca(2+)</name>
        <dbReference type="ChEBI" id="CHEBI:29108"/>
    </cofactor>
</comment>
<dbReference type="InterPro" id="IPR006558">
    <property type="entry name" value="LamG-like"/>
</dbReference>
<feature type="domain" description="LamG-like jellyroll fold" evidence="8">
    <location>
        <begin position="971"/>
        <end position="1108"/>
    </location>
</feature>
<keyword evidence="3 7" id="KW-0732">Signal</keyword>
<dbReference type="EMBL" id="CP021780">
    <property type="protein sequence ID" value="ASA22426.1"/>
    <property type="molecule type" value="Genomic_DNA"/>
</dbReference>
<evidence type="ECO:0000256" key="2">
    <source>
        <dbReference type="ARBA" id="ARBA00022723"/>
    </source>
</evidence>
<feature type="region of interest" description="Disordered" evidence="6">
    <location>
        <begin position="1116"/>
        <end position="1186"/>
    </location>
</feature>
<gene>
    <name evidence="9" type="ORF">B9T62_17505</name>
</gene>
<dbReference type="Gene3D" id="2.60.120.200">
    <property type="match status" value="1"/>
</dbReference>
<name>A0A2Z2K7I5_9BACL</name>
<evidence type="ECO:0000256" key="1">
    <source>
        <dbReference type="ARBA" id="ARBA00001913"/>
    </source>
</evidence>
<evidence type="ECO:0000313" key="9">
    <source>
        <dbReference type="EMBL" id="ASA22426.1"/>
    </source>
</evidence>
<evidence type="ECO:0000256" key="5">
    <source>
        <dbReference type="ARBA" id="ARBA00023157"/>
    </source>
</evidence>
<dbReference type="InterPro" id="IPR013320">
    <property type="entry name" value="ConA-like_dom_sf"/>
</dbReference>
<evidence type="ECO:0000256" key="7">
    <source>
        <dbReference type="SAM" id="SignalP"/>
    </source>
</evidence>
<dbReference type="Pfam" id="PF18951">
    <property type="entry name" value="DUF5695"/>
    <property type="match status" value="2"/>
</dbReference>